<protein>
    <submittedName>
        <fullName evidence="1">Uncharacterized protein</fullName>
    </submittedName>
</protein>
<evidence type="ECO:0000313" key="2">
    <source>
        <dbReference type="Proteomes" id="UP000247702"/>
    </source>
</evidence>
<dbReference type="Proteomes" id="UP000247702">
    <property type="component" value="Unassembled WGS sequence"/>
</dbReference>
<dbReference type="EMBL" id="BEXD01002167">
    <property type="protein sequence ID" value="GBB97241.1"/>
    <property type="molecule type" value="Genomic_DNA"/>
</dbReference>
<comment type="caution">
    <text evidence="1">The sequence shown here is derived from an EMBL/GenBank/DDBJ whole genome shotgun (WGS) entry which is preliminary data.</text>
</comment>
<dbReference type="AlphaFoldDB" id="A0A2Z6RKL2"/>
<evidence type="ECO:0000313" key="1">
    <source>
        <dbReference type="EMBL" id="GBB97241.1"/>
    </source>
</evidence>
<accession>A0A2Z6RKL2</accession>
<keyword evidence="2" id="KW-1185">Reference proteome</keyword>
<organism evidence="1 2">
    <name type="scientific">Rhizophagus clarus</name>
    <dbReference type="NCBI Taxonomy" id="94130"/>
    <lineage>
        <taxon>Eukaryota</taxon>
        <taxon>Fungi</taxon>
        <taxon>Fungi incertae sedis</taxon>
        <taxon>Mucoromycota</taxon>
        <taxon>Glomeromycotina</taxon>
        <taxon>Glomeromycetes</taxon>
        <taxon>Glomerales</taxon>
        <taxon>Glomeraceae</taxon>
        <taxon>Rhizophagus</taxon>
    </lineage>
</organism>
<name>A0A2Z6RKL2_9GLOM</name>
<gene>
    <name evidence="1" type="ORF">RclHR1_29490003</name>
</gene>
<sequence>MNNTIEFQTIEFEKQINKSKVQIKMTHNEEKNKGLKIEIEIIDQRYNLKKEFNVGVETEIREIIKDKILEIIENSKTLDDIQCDVKPVSGDV</sequence>
<proteinExistence type="predicted"/>
<reference evidence="1 2" key="1">
    <citation type="submission" date="2017-11" db="EMBL/GenBank/DDBJ databases">
        <title>The genome of Rhizophagus clarus HR1 reveals common genetic basis of auxotrophy among arbuscular mycorrhizal fungi.</title>
        <authorList>
            <person name="Kobayashi Y."/>
        </authorList>
    </citation>
    <scope>NUCLEOTIDE SEQUENCE [LARGE SCALE GENOMIC DNA]</scope>
    <source>
        <strain evidence="1 2">HR1</strain>
    </source>
</reference>